<feature type="transmembrane region" description="Helical" evidence="1">
    <location>
        <begin position="53"/>
        <end position="73"/>
    </location>
</feature>
<name>A0ABC8TQH3_9AQUA</name>
<feature type="transmembrane region" description="Helical" evidence="1">
    <location>
        <begin position="12"/>
        <end position="33"/>
    </location>
</feature>
<accession>A0ABC8TQH3</accession>
<gene>
    <name evidence="2" type="ORF">ILEXP_LOCUS39117</name>
</gene>
<organism evidence="2 3">
    <name type="scientific">Ilex paraguariensis</name>
    <name type="common">yerba mate</name>
    <dbReference type="NCBI Taxonomy" id="185542"/>
    <lineage>
        <taxon>Eukaryota</taxon>
        <taxon>Viridiplantae</taxon>
        <taxon>Streptophyta</taxon>
        <taxon>Embryophyta</taxon>
        <taxon>Tracheophyta</taxon>
        <taxon>Spermatophyta</taxon>
        <taxon>Magnoliopsida</taxon>
        <taxon>eudicotyledons</taxon>
        <taxon>Gunneridae</taxon>
        <taxon>Pentapetalae</taxon>
        <taxon>asterids</taxon>
        <taxon>campanulids</taxon>
        <taxon>Aquifoliales</taxon>
        <taxon>Aquifoliaceae</taxon>
        <taxon>Ilex</taxon>
    </lineage>
</organism>
<evidence type="ECO:0000256" key="1">
    <source>
        <dbReference type="SAM" id="Phobius"/>
    </source>
</evidence>
<comment type="caution">
    <text evidence="2">The sequence shown here is derived from an EMBL/GenBank/DDBJ whole genome shotgun (WGS) entry which is preliminary data.</text>
</comment>
<dbReference type="AlphaFoldDB" id="A0ABC8TQH3"/>
<dbReference type="EMBL" id="CAUOFW020005336">
    <property type="protein sequence ID" value="CAK9169648.1"/>
    <property type="molecule type" value="Genomic_DNA"/>
</dbReference>
<evidence type="ECO:0000313" key="3">
    <source>
        <dbReference type="Proteomes" id="UP001642360"/>
    </source>
</evidence>
<proteinExistence type="predicted"/>
<sequence length="130" mass="14368">MGKGMVSSAGSAPLLLFLLGLLVLLCFLCVHWMPFKAKLLHHQEQHHWERRGYLSWAILFVSLPDLWTSLFTFPDAFKSDDAPSAGYYWLPLPAGGQLGALFWNAPGDVSTVFACPQLPRMLLPAVPGSN</sequence>
<keyword evidence="1" id="KW-0472">Membrane</keyword>
<protein>
    <submittedName>
        <fullName evidence="2">Uncharacterized protein</fullName>
    </submittedName>
</protein>
<evidence type="ECO:0000313" key="2">
    <source>
        <dbReference type="EMBL" id="CAK9169648.1"/>
    </source>
</evidence>
<reference evidence="2 3" key="1">
    <citation type="submission" date="2024-02" db="EMBL/GenBank/DDBJ databases">
        <authorList>
            <person name="Vignale AGUSTIN F."/>
            <person name="Sosa J E."/>
            <person name="Modenutti C."/>
        </authorList>
    </citation>
    <scope>NUCLEOTIDE SEQUENCE [LARGE SCALE GENOMIC DNA]</scope>
</reference>
<keyword evidence="1" id="KW-0812">Transmembrane</keyword>
<dbReference type="Proteomes" id="UP001642360">
    <property type="component" value="Unassembled WGS sequence"/>
</dbReference>
<keyword evidence="1" id="KW-1133">Transmembrane helix</keyword>
<keyword evidence="3" id="KW-1185">Reference proteome</keyword>